<dbReference type="Pfam" id="PF17243">
    <property type="entry name" value="POTRA_TamA_1"/>
    <property type="match status" value="1"/>
</dbReference>
<dbReference type="Gene3D" id="2.40.160.50">
    <property type="entry name" value="membrane protein fhac: a member of the omp85/tpsb transporter family"/>
    <property type="match status" value="1"/>
</dbReference>
<organism evidence="15 16">
    <name type="scientific">Legionella jamestowniensis</name>
    <dbReference type="NCBI Taxonomy" id="455"/>
    <lineage>
        <taxon>Bacteria</taxon>
        <taxon>Pseudomonadati</taxon>
        <taxon>Pseudomonadota</taxon>
        <taxon>Gammaproteobacteria</taxon>
        <taxon>Legionellales</taxon>
        <taxon>Legionellaceae</taxon>
        <taxon>Legionella</taxon>
    </lineage>
</organism>
<evidence type="ECO:0000313" key="15">
    <source>
        <dbReference type="EMBL" id="KTD12183.1"/>
    </source>
</evidence>
<keyword evidence="4" id="KW-1134">Transmembrane beta strand</keyword>
<gene>
    <name evidence="15" type="ORF">Ljam_0399</name>
</gene>
<evidence type="ECO:0000256" key="6">
    <source>
        <dbReference type="ARBA" id="ARBA00022729"/>
    </source>
</evidence>
<evidence type="ECO:0000256" key="8">
    <source>
        <dbReference type="ARBA" id="ARBA00023237"/>
    </source>
</evidence>
<evidence type="ECO:0000256" key="3">
    <source>
        <dbReference type="ARBA" id="ARBA00015419"/>
    </source>
</evidence>
<evidence type="ECO:0000256" key="1">
    <source>
        <dbReference type="ARBA" id="ARBA00004442"/>
    </source>
</evidence>
<keyword evidence="6" id="KW-0732">Signal</keyword>
<comment type="subcellular location">
    <subcellularLocation>
        <location evidence="1">Cell outer membrane</location>
    </subcellularLocation>
</comment>
<evidence type="ECO:0000256" key="11">
    <source>
        <dbReference type="SAM" id="Phobius"/>
    </source>
</evidence>
<keyword evidence="11" id="KW-1133">Transmembrane helix</keyword>
<dbReference type="PANTHER" id="PTHR12815">
    <property type="entry name" value="SORTING AND ASSEMBLY MACHINERY SAMM50 PROTEIN FAMILY MEMBER"/>
    <property type="match status" value="1"/>
</dbReference>
<dbReference type="PANTHER" id="PTHR12815:SF47">
    <property type="entry name" value="TRANSLOCATION AND ASSEMBLY MODULE SUBUNIT TAMA"/>
    <property type="match status" value="1"/>
</dbReference>
<dbReference type="OrthoDB" id="9803054at2"/>
<dbReference type="GO" id="GO:0009279">
    <property type="term" value="C:cell outer membrane"/>
    <property type="evidence" value="ECO:0007669"/>
    <property type="project" value="UniProtKB-SubCell"/>
</dbReference>
<reference evidence="15 16" key="1">
    <citation type="submission" date="2015-11" db="EMBL/GenBank/DDBJ databases">
        <title>Genomic analysis of 38 Legionella species identifies large and diverse effector repertoires.</title>
        <authorList>
            <person name="Burstein D."/>
            <person name="Amaro F."/>
            <person name="Zusman T."/>
            <person name="Lifshitz Z."/>
            <person name="Cohen O."/>
            <person name="Gilbert J.A."/>
            <person name="Pupko T."/>
            <person name="Shuman H.A."/>
            <person name="Segal G."/>
        </authorList>
    </citation>
    <scope>NUCLEOTIDE SEQUENCE [LARGE SCALE GENOMIC DNA]</scope>
    <source>
        <strain evidence="15 16">JA-26-G1-E2</strain>
    </source>
</reference>
<dbReference type="AlphaFoldDB" id="A0A0W0UWM2"/>
<dbReference type="GO" id="GO:0097347">
    <property type="term" value="C:TAM protein secretion complex"/>
    <property type="evidence" value="ECO:0007669"/>
    <property type="project" value="TreeGrafter"/>
</dbReference>
<sequence length="586" mass="65176">MAWYGFKAKVSSISDALPVVRVFSLVKQHKRFLRFFALVSSLALLVAATTPTIKITGVKKKIAANIEARLTELAKDKPLNHLSDEALSLQITKAIEPYGYFKPEITILSHQPLRIAITPGTQVVISDIRVEIKGEGANNDVIKRVLEPLPLKQGDALNTVKYEELKQTLLNAAEHQGFMRATFEKSEILIHPNNTASVYLILNTGPQFYFGQVRFDPTFISPDLLKRYIPFHYGQPYSTEQILALNNQLAFSGYFKNVSVKPQIDSLRHIPVDVHLEPAARFSYSFGLGYGTDTGVRGRLGYHVVPLNSSGHKFNAAALGSFKENGLQAQYVIPGANPVTDQYNITANLAHLDYNSGASNLVLTSIAQQHTTARFQRTLALNGLYERYTYTDQPREEKNTLFPKASFTWLKTTDKLFSPSGYNITLTGLGASKTLLSDVSFAQASVNIKAALTLDSVRTRLYFHSIQGITEINDINQMPLSLAFLLGGSDNLKGYSYNSLGPGKILTYNGFEIQKETVDHWYFVVFFDSGDVYMPISKVWKNDAGIGLMWVSPVGPIKVGIAQPMDNHFNRNDQKPRLVINMGPDL</sequence>
<comment type="caution">
    <text evidence="15">The sequence shown here is derived from an EMBL/GenBank/DDBJ whole genome shotgun (WGS) entry which is preliminary data.</text>
</comment>
<dbReference type="Gene3D" id="3.10.20.310">
    <property type="entry name" value="membrane protein fhac"/>
    <property type="match status" value="3"/>
</dbReference>
<evidence type="ECO:0000256" key="4">
    <source>
        <dbReference type="ARBA" id="ARBA00022452"/>
    </source>
</evidence>
<dbReference type="InterPro" id="IPR000184">
    <property type="entry name" value="Bac_surfAg_D15"/>
</dbReference>
<proteinExistence type="inferred from homology"/>
<dbReference type="STRING" id="455.Ljam_0399"/>
<accession>A0A0W0UWM2</accession>
<feature type="domain" description="TamA POTRA" evidence="14">
    <location>
        <begin position="53"/>
        <end position="108"/>
    </location>
</feature>
<dbReference type="InterPro" id="IPR039910">
    <property type="entry name" value="D15-like"/>
</dbReference>
<evidence type="ECO:0000259" key="12">
    <source>
        <dbReference type="Pfam" id="PF01103"/>
    </source>
</evidence>
<comment type="subunit">
    <text evidence="10">Interacts with TamB to form the translocation and assembly module (TAM).</text>
</comment>
<dbReference type="InterPro" id="IPR010827">
    <property type="entry name" value="BamA/TamA_POTRA"/>
</dbReference>
<evidence type="ECO:0000256" key="7">
    <source>
        <dbReference type="ARBA" id="ARBA00023136"/>
    </source>
</evidence>
<protein>
    <recommendedName>
        <fullName evidence="3">Translocation and assembly module subunit TamA</fullName>
    </recommendedName>
    <alternativeName>
        <fullName evidence="9">Autotransporter assembly factor TamA</fullName>
    </alternativeName>
</protein>
<evidence type="ECO:0000313" key="16">
    <source>
        <dbReference type="Proteomes" id="UP000054715"/>
    </source>
</evidence>
<dbReference type="InterPro" id="IPR035243">
    <property type="entry name" value="TamA_POTRA_Dom_1"/>
</dbReference>
<dbReference type="EMBL" id="LNYG01000007">
    <property type="protein sequence ID" value="KTD12183.1"/>
    <property type="molecule type" value="Genomic_DNA"/>
</dbReference>
<feature type="domain" description="POTRA" evidence="13">
    <location>
        <begin position="209"/>
        <end position="275"/>
    </location>
</feature>
<evidence type="ECO:0000259" key="14">
    <source>
        <dbReference type="Pfam" id="PF17243"/>
    </source>
</evidence>
<dbReference type="PATRIC" id="fig|455.5.peg.423"/>
<evidence type="ECO:0000259" key="13">
    <source>
        <dbReference type="Pfam" id="PF07244"/>
    </source>
</evidence>
<evidence type="ECO:0000256" key="9">
    <source>
        <dbReference type="ARBA" id="ARBA00033063"/>
    </source>
</evidence>
<dbReference type="GO" id="GO:0009306">
    <property type="term" value="P:protein secretion"/>
    <property type="evidence" value="ECO:0007669"/>
    <property type="project" value="TreeGrafter"/>
</dbReference>
<dbReference type="Proteomes" id="UP000054715">
    <property type="component" value="Unassembled WGS sequence"/>
</dbReference>
<feature type="domain" description="Bacterial surface antigen (D15)" evidence="12">
    <location>
        <begin position="367"/>
        <end position="580"/>
    </location>
</feature>
<keyword evidence="8" id="KW-0998">Cell outer membrane</keyword>
<name>A0A0W0UWM2_9GAMM</name>
<evidence type="ECO:0000256" key="10">
    <source>
        <dbReference type="ARBA" id="ARBA00093548"/>
    </source>
</evidence>
<dbReference type="Pfam" id="PF07244">
    <property type="entry name" value="POTRA"/>
    <property type="match status" value="1"/>
</dbReference>
<feature type="transmembrane region" description="Helical" evidence="11">
    <location>
        <begin position="32"/>
        <end position="53"/>
    </location>
</feature>
<keyword evidence="5 11" id="KW-0812">Transmembrane</keyword>
<comment type="similarity">
    <text evidence="2">Belongs to the TamA family.</text>
</comment>
<keyword evidence="7 11" id="KW-0472">Membrane</keyword>
<evidence type="ECO:0000256" key="5">
    <source>
        <dbReference type="ARBA" id="ARBA00022692"/>
    </source>
</evidence>
<dbReference type="Pfam" id="PF01103">
    <property type="entry name" value="Omp85"/>
    <property type="match status" value="1"/>
</dbReference>
<evidence type="ECO:0000256" key="2">
    <source>
        <dbReference type="ARBA" id="ARBA00010248"/>
    </source>
</evidence>
<dbReference type="RefSeq" id="WP_082651553.1">
    <property type="nucleotide sequence ID" value="NZ_CAAAJF010000003.1"/>
</dbReference>